<dbReference type="Pfam" id="PF11385">
    <property type="entry name" value="DUF3189"/>
    <property type="match status" value="1"/>
</dbReference>
<protein>
    <submittedName>
        <fullName evidence="1">DUF3189 family protein</fullName>
    </submittedName>
</protein>
<evidence type="ECO:0000313" key="1">
    <source>
        <dbReference type="EMBL" id="TKD71332.1"/>
    </source>
</evidence>
<gene>
    <name evidence="1" type="ORF">FBF83_00530</name>
</gene>
<dbReference type="InterPro" id="IPR021525">
    <property type="entry name" value="DUF3189"/>
</dbReference>
<comment type="caution">
    <text evidence="1">The sequence shown here is derived from an EMBL/GenBank/DDBJ whole genome shotgun (WGS) entry which is preliminary data.</text>
</comment>
<organism evidence="1 2">
    <name type="scientific">Guptibacillus hwajinpoensis</name>
    <dbReference type="NCBI Taxonomy" id="208199"/>
    <lineage>
        <taxon>Bacteria</taxon>
        <taxon>Bacillati</taxon>
        <taxon>Bacillota</taxon>
        <taxon>Bacilli</taxon>
        <taxon>Bacillales</taxon>
        <taxon>Guptibacillaceae</taxon>
        <taxon>Guptibacillus</taxon>
    </lineage>
</organism>
<dbReference type="EMBL" id="SWFM01000001">
    <property type="protein sequence ID" value="TKD71332.1"/>
    <property type="molecule type" value="Genomic_DNA"/>
</dbReference>
<accession>A0A4U1MLC3</accession>
<proteinExistence type="predicted"/>
<dbReference type="Proteomes" id="UP000310541">
    <property type="component" value="Unassembled WGS sequence"/>
</dbReference>
<reference evidence="1 2" key="1">
    <citation type="submission" date="2019-04" db="EMBL/GenBank/DDBJ databases">
        <title>Genome sequence of Bacillus hwajinpoensis strain Y2.</title>
        <authorList>
            <person name="Fair J.L."/>
            <person name="Maclea K.S."/>
        </authorList>
    </citation>
    <scope>NUCLEOTIDE SEQUENCE [LARGE SCALE GENOMIC DNA]</scope>
    <source>
        <strain evidence="1 2">Y2</strain>
    </source>
</reference>
<dbReference type="AlphaFoldDB" id="A0A4U1MLC3"/>
<name>A0A4U1MLC3_9BACL</name>
<dbReference type="RefSeq" id="WP_136945209.1">
    <property type="nucleotide sequence ID" value="NZ_SWFM01000001.1"/>
</dbReference>
<evidence type="ECO:0000313" key="2">
    <source>
        <dbReference type="Proteomes" id="UP000310541"/>
    </source>
</evidence>
<sequence length="168" mass="18830">MIYIYNCYGGTHSSALAAAYHLKKLSSDKVPSKEEILNIDIFNKLKRSDMGRIIYHGEDERGDKVYTIGRGGSKVLLPALNHLSLLFHDTFDMKEPVIFSNTSPTVPLAMTIGGMFARGLKMNWIGVPLLIIGAKQTHQNIVNLVRHTKSQRDVCKSQSIVLENQQFI</sequence>
<dbReference type="OrthoDB" id="1680616at2"/>